<feature type="domain" description="HTH tetR-type" evidence="5">
    <location>
        <begin position="26"/>
        <end position="86"/>
    </location>
</feature>
<keyword evidence="2 4" id="KW-0238">DNA-binding</keyword>
<dbReference type="InterPro" id="IPR001647">
    <property type="entry name" value="HTH_TetR"/>
</dbReference>
<dbReference type="PANTHER" id="PTHR30055">
    <property type="entry name" value="HTH-TYPE TRANSCRIPTIONAL REGULATOR RUTR"/>
    <property type="match status" value="1"/>
</dbReference>
<dbReference type="SUPFAM" id="SSF46689">
    <property type="entry name" value="Homeodomain-like"/>
    <property type="match status" value="1"/>
</dbReference>
<organism evidence="6 7">
    <name type="scientific">Bradyrhizobium niftali</name>
    <dbReference type="NCBI Taxonomy" id="2560055"/>
    <lineage>
        <taxon>Bacteria</taxon>
        <taxon>Pseudomonadati</taxon>
        <taxon>Pseudomonadota</taxon>
        <taxon>Alphaproteobacteria</taxon>
        <taxon>Hyphomicrobiales</taxon>
        <taxon>Nitrobacteraceae</taxon>
        <taxon>Bradyrhizobium</taxon>
    </lineage>
</organism>
<gene>
    <name evidence="6" type="ORF">E4K65_04515</name>
</gene>
<sequence length="234" mass="26662">MKIAAPAIADGRPIARRSVMNESKKDRRKTDLLDAAAELFRKVGYESTRMEDVAKAADVSPKTVYNYFANKQRLLIEFLQRDRTALIPAYEEVVENPSPTLAETLARLIHADIGNVITSADKTLWREVLAAELRSHKSGSDGFAANRSVFLRFVRRAILKFHKVEDLAVPTSVAVEMVYALSSYNFREYCANDKLTPNDMLKLANVHMHHLVEDWTKRSQTARRESWERTRKGP</sequence>
<evidence type="ECO:0000256" key="1">
    <source>
        <dbReference type="ARBA" id="ARBA00023015"/>
    </source>
</evidence>
<evidence type="ECO:0000256" key="4">
    <source>
        <dbReference type="PROSITE-ProRule" id="PRU00335"/>
    </source>
</evidence>
<keyword evidence="7" id="KW-1185">Reference proteome</keyword>
<keyword evidence="1" id="KW-0805">Transcription regulation</keyword>
<evidence type="ECO:0000313" key="7">
    <source>
        <dbReference type="Proteomes" id="UP000297966"/>
    </source>
</evidence>
<protein>
    <submittedName>
        <fullName evidence="6">TetR/AcrR family transcriptional regulator</fullName>
    </submittedName>
</protein>
<dbReference type="PROSITE" id="PS50977">
    <property type="entry name" value="HTH_TETR_2"/>
    <property type="match status" value="1"/>
</dbReference>
<feature type="DNA-binding region" description="H-T-H motif" evidence="4">
    <location>
        <begin position="49"/>
        <end position="68"/>
    </location>
</feature>
<dbReference type="PANTHER" id="PTHR30055:SF234">
    <property type="entry name" value="HTH-TYPE TRANSCRIPTIONAL REGULATOR BETI"/>
    <property type="match status" value="1"/>
</dbReference>
<evidence type="ECO:0000259" key="5">
    <source>
        <dbReference type="PROSITE" id="PS50977"/>
    </source>
</evidence>
<dbReference type="EMBL" id="SPQT01000001">
    <property type="protein sequence ID" value="TFV51333.1"/>
    <property type="molecule type" value="Genomic_DNA"/>
</dbReference>
<evidence type="ECO:0000256" key="2">
    <source>
        <dbReference type="ARBA" id="ARBA00023125"/>
    </source>
</evidence>
<dbReference type="InterPro" id="IPR009057">
    <property type="entry name" value="Homeodomain-like_sf"/>
</dbReference>
<dbReference type="InterPro" id="IPR050109">
    <property type="entry name" value="HTH-type_TetR-like_transc_reg"/>
</dbReference>
<name>A0A4Y9M8J5_9BRAD</name>
<proteinExistence type="predicted"/>
<reference evidence="6 7" key="1">
    <citation type="submission" date="2019-03" db="EMBL/GenBank/DDBJ databases">
        <title>Bradyrhizobium diversity isolated from nodules of Chamaecrista fasciculata.</title>
        <authorList>
            <person name="Klepa M.S."/>
            <person name="Urquiaga M.O."/>
            <person name="Hungria M."/>
            <person name="Delamuta J.R."/>
        </authorList>
    </citation>
    <scope>NUCLEOTIDE SEQUENCE [LARGE SCALE GENOMIC DNA]</scope>
    <source>
        <strain evidence="6 7">CNPSo 3448</strain>
    </source>
</reference>
<dbReference type="AlphaFoldDB" id="A0A4Y9M8J5"/>
<keyword evidence="3" id="KW-0804">Transcription</keyword>
<dbReference type="Proteomes" id="UP000297966">
    <property type="component" value="Unassembled WGS sequence"/>
</dbReference>
<evidence type="ECO:0000256" key="3">
    <source>
        <dbReference type="ARBA" id="ARBA00023163"/>
    </source>
</evidence>
<dbReference type="Pfam" id="PF00440">
    <property type="entry name" value="TetR_N"/>
    <property type="match status" value="1"/>
</dbReference>
<evidence type="ECO:0000313" key="6">
    <source>
        <dbReference type="EMBL" id="TFV51333.1"/>
    </source>
</evidence>
<comment type="caution">
    <text evidence="6">The sequence shown here is derived from an EMBL/GenBank/DDBJ whole genome shotgun (WGS) entry which is preliminary data.</text>
</comment>
<accession>A0A4Y9M8J5</accession>
<dbReference type="Gene3D" id="1.10.357.10">
    <property type="entry name" value="Tetracycline Repressor, domain 2"/>
    <property type="match status" value="1"/>
</dbReference>
<dbReference type="GO" id="GO:0000976">
    <property type="term" value="F:transcription cis-regulatory region binding"/>
    <property type="evidence" value="ECO:0007669"/>
    <property type="project" value="TreeGrafter"/>
</dbReference>
<dbReference type="GO" id="GO:0003700">
    <property type="term" value="F:DNA-binding transcription factor activity"/>
    <property type="evidence" value="ECO:0007669"/>
    <property type="project" value="TreeGrafter"/>
</dbReference>
<dbReference type="OrthoDB" id="5292901at2"/>
<dbReference type="PRINTS" id="PR00455">
    <property type="entry name" value="HTHTETR"/>
</dbReference>